<dbReference type="RefSeq" id="WP_039739606.1">
    <property type="nucleotide sequence ID" value="NZ_CP009788.1"/>
</dbReference>
<accession>A0A0B5B6C1</accession>
<reference evidence="2 3" key="1">
    <citation type="journal article" date="2015" name="Genome Announc.">
        <title>Complete Genome of Geobacter pickeringii G13T, a Metal-Reducing Isolate from Sedimentary Kaolin Deposits.</title>
        <authorList>
            <person name="Badalamenti J.P."/>
            <person name="Bond D.R."/>
        </authorList>
    </citation>
    <scope>NUCLEOTIDE SEQUENCE [LARGE SCALE GENOMIC DNA]</scope>
    <source>
        <strain evidence="2 3">G13</strain>
    </source>
</reference>
<dbReference type="EMBL" id="CP009788">
    <property type="protein sequence ID" value="AJE02087.1"/>
    <property type="molecule type" value="Genomic_DNA"/>
</dbReference>
<dbReference type="Proteomes" id="UP000057609">
    <property type="component" value="Chromosome"/>
</dbReference>
<evidence type="ECO:0000256" key="1">
    <source>
        <dbReference type="SAM" id="SignalP"/>
    </source>
</evidence>
<proteinExistence type="predicted"/>
<sequence>MKRRTRFAFTAALALLAGTAHAGDVGFTFGINVGNRPVPVRYEPAYAPVYTPAPAPIIISEPPEFVVPPRLGFRVAVDLPYDLFAVGGNYYLFRDASWYCAPSYRGPWRTVEYRRVPWELRRYPLARVRDWRDREWRHRCDDGDHDRSDWRGEERRHWREAREWDHGGWRHARHDEDDD</sequence>
<keyword evidence="3" id="KW-1185">Reference proteome</keyword>
<protein>
    <submittedName>
        <fullName evidence="2">Uncharacterized protein</fullName>
    </submittedName>
</protein>
<gene>
    <name evidence="2" type="ORF">GPICK_00670</name>
</gene>
<dbReference type="OrthoDB" id="5396420at2"/>
<keyword evidence="1" id="KW-0732">Signal</keyword>
<dbReference type="HOGENOM" id="CLU_067281_1_0_7"/>
<feature type="signal peptide" evidence="1">
    <location>
        <begin position="1"/>
        <end position="22"/>
    </location>
</feature>
<feature type="chain" id="PRO_5002113504" evidence="1">
    <location>
        <begin position="23"/>
        <end position="179"/>
    </location>
</feature>
<dbReference type="AlphaFoldDB" id="A0A0B5B6C1"/>
<organism evidence="2 3">
    <name type="scientific">Geobacter pickeringii</name>
    <dbReference type="NCBI Taxonomy" id="345632"/>
    <lineage>
        <taxon>Bacteria</taxon>
        <taxon>Pseudomonadati</taxon>
        <taxon>Thermodesulfobacteriota</taxon>
        <taxon>Desulfuromonadia</taxon>
        <taxon>Geobacterales</taxon>
        <taxon>Geobacteraceae</taxon>
        <taxon>Geobacter</taxon>
    </lineage>
</organism>
<evidence type="ECO:0000313" key="2">
    <source>
        <dbReference type="EMBL" id="AJE02087.1"/>
    </source>
</evidence>
<evidence type="ECO:0000313" key="3">
    <source>
        <dbReference type="Proteomes" id="UP000057609"/>
    </source>
</evidence>
<dbReference type="KEGG" id="gpi:GPICK_00670"/>
<name>A0A0B5B6C1_9BACT</name>